<reference evidence="2 3" key="1">
    <citation type="submission" date="2024-02" db="EMBL/GenBank/DDBJ databases">
        <title>Adaptive strategies in a cosmopolitan and abundant soil bacterium.</title>
        <authorList>
            <person name="Carini P."/>
        </authorList>
    </citation>
    <scope>NUCLEOTIDE SEQUENCE [LARGE SCALE GENOMIC DNA]</scope>
    <source>
        <strain evidence="2 3">AZCC 1608</strain>
    </source>
</reference>
<accession>A0ABU8BH32</accession>
<feature type="domain" description="Glycosyltransferase 61 catalytic" evidence="1">
    <location>
        <begin position="65"/>
        <end position="218"/>
    </location>
</feature>
<comment type="caution">
    <text evidence="2">The sequence shown here is derived from an EMBL/GenBank/DDBJ whole genome shotgun (WGS) entry which is preliminary data.</text>
</comment>
<keyword evidence="3" id="KW-1185">Reference proteome</keyword>
<organism evidence="2 3">
    <name type="scientific">Bradyrhizobium algeriense</name>
    <dbReference type="NCBI Taxonomy" id="634784"/>
    <lineage>
        <taxon>Bacteria</taxon>
        <taxon>Pseudomonadati</taxon>
        <taxon>Pseudomonadota</taxon>
        <taxon>Alphaproteobacteria</taxon>
        <taxon>Hyphomicrobiales</taxon>
        <taxon>Nitrobacteraceae</taxon>
        <taxon>Bradyrhizobium</taxon>
    </lineage>
</organism>
<sequence length="286" mass="32156">MLADTYTHEATVAYHIKDAIIHNGSVYASNMRYIVSDRALEHQFHTVQHFGSASLTSSAAGHTYFGHWLRDDCLKYLLAEQAGAPICIGQKFSSHQKMYASYFGQDWTPTESAFIDDLVIFQDHAQNSLKKKRYLELQDRLSRLFPDRDRDKVVFLRRGRAGSPRFIANEGELLECLAREGVEIVDVEDDLPTILSQLKNAKLVMSIEGSHISHCTYALASGCALLVLEPPDRFTATHRHWATCTGIHFGFVVGEPESKGYRFSSKEILQLSERLLGLGSDSFEPA</sequence>
<protein>
    <submittedName>
        <fullName evidence="2">Uncharacterized protein YjhX (UPF0386 family)</fullName>
    </submittedName>
</protein>
<dbReference type="EMBL" id="JAZHRV010000001">
    <property type="protein sequence ID" value="MEH2557273.1"/>
    <property type="molecule type" value="Genomic_DNA"/>
</dbReference>
<dbReference type="RefSeq" id="WP_334483254.1">
    <property type="nucleotide sequence ID" value="NZ_JAZHRV010000001.1"/>
</dbReference>
<evidence type="ECO:0000259" key="1">
    <source>
        <dbReference type="Pfam" id="PF04577"/>
    </source>
</evidence>
<evidence type="ECO:0000313" key="3">
    <source>
        <dbReference type="Proteomes" id="UP001364224"/>
    </source>
</evidence>
<dbReference type="InterPro" id="IPR049625">
    <property type="entry name" value="Glyco_transf_61_cat"/>
</dbReference>
<dbReference type="Pfam" id="PF04577">
    <property type="entry name" value="Glyco_transf_61"/>
    <property type="match status" value="1"/>
</dbReference>
<proteinExistence type="predicted"/>
<evidence type="ECO:0000313" key="2">
    <source>
        <dbReference type="EMBL" id="MEH2557273.1"/>
    </source>
</evidence>
<gene>
    <name evidence="2" type="ORF">V1286_004802</name>
</gene>
<dbReference type="Proteomes" id="UP001364224">
    <property type="component" value="Unassembled WGS sequence"/>
</dbReference>
<name>A0ABU8BH32_9BRAD</name>